<keyword evidence="4" id="KW-1185">Reference proteome</keyword>
<evidence type="ECO:0000313" key="3">
    <source>
        <dbReference type="EMBL" id="KAK4783581.1"/>
    </source>
</evidence>
<dbReference type="InterPro" id="IPR029026">
    <property type="entry name" value="tRNA_m1G_MTases_N"/>
</dbReference>
<dbReference type="PANTHER" id="PTHR21068">
    <property type="entry name" value="SPARTIN"/>
    <property type="match status" value="1"/>
</dbReference>
<dbReference type="Gene3D" id="3.40.1280.10">
    <property type="match status" value="1"/>
</dbReference>
<sequence>MGKFAELDSVCAEDEGSFWAALDEATDPQNSGAIVRSAYFFGASVVLLCARNSAPSSGTPKIWRVIGGSVSSRSVPIDAVSPDPPTVFVLLIGSSCLYMLLSWCGGSKRDSNPQVPNSSGIAAATQQNSKPRMTKQQVLLQIPSCTVHLMDQGEALELSNGREFTLLTILDENISLATIIKVGDDLQWPLTKDEPVVKLDSFHYLFSLPVKDGDPLSYGVTFMEQYASYLGSLDKFLEDHSCFSSSSSISSSYPASNQNIDWKEFAPRINDYNSVLARAIAGGTGQIVKGIFMCSNAYTNQVHKGREMILTSAPDQGNTLRYQKTYGGRDYDAQKKSAVNKSLKRVRKVSTVTEKISKKMLDGVQFATGSVMAPAVKSQAGKSFLSMVPGEVLLATLDALNKVLDAVEVAEKQALSATSKAATKMVSQRFGESAGEATEDVLATAGHCASTAWNIFKIRKAINPASSVSTGVLKNAGRARDKKLYL</sequence>
<name>A0AAN7LCI7_TRANT</name>
<gene>
    <name evidence="3" type="ORF">SAY86_007955</name>
</gene>
<dbReference type="InterPro" id="IPR045036">
    <property type="entry name" value="Spartin-like"/>
</dbReference>
<evidence type="ECO:0000313" key="4">
    <source>
        <dbReference type="Proteomes" id="UP001346149"/>
    </source>
</evidence>
<feature type="region of interest" description="Disordered" evidence="1">
    <location>
        <begin position="112"/>
        <end position="132"/>
    </location>
</feature>
<feature type="domain" description="Senescence" evidence="2">
    <location>
        <begin position="279"/>
        <end position="476"/>
    </location>
</feature>
<dbReference type="PANTHER" id="PTHR21068:SF36">
    <property type="entry name" value="SENESCENCE_DEHYDRATION-ASSOCIATED PROTEIN-LIKE PROTEIN"/>
    <property type="match status" value="1"/>
</dbReference>
<dbReference type="EMBL" id="JAXQNO010000015">
    <property type="protein sequence ID" value="KAK4783581.1"/>
    <property type="molecule type" value="Genomic_DNA"/>
</dbReference>
<accession>A0AAN7LCI7</accession>
<dbReference type="Proteomes" id="UP001346149">
    <property type="component" value="Unassembled WGS sequence"/>
</dbReference>
<dbReference type="Pfam" id="PF06911">
    <property type="entry name" value="Senescence"/>
    <property type="match status" value="1"/>
</dbReference>
<reference evidence="3 4" key="1">
    <citation type="journal article" date="2023" name="Hortic Res">
        <title>Pangenome of water caltrop reveals structural variations and asymmetric subgenome divergence after allopolyploidization.</title>
        <authorList>
            <person name="Zhang X."/>
            <person name="Chen Y."/>
            <person name="Wang L."/>
            <person name="Yuan Y."/>
            <person name="Fang M."/>
            <person name="Shi L."/>
            <person name="Lu R."/>
            <person name="Comes H.P."/>
            <person name="Ma Y."/>
            <person name="Chen Y."/>
            <person name="Huang G."/>
            <person name="Zhou Y."/>
            <person name="Zheng Z."/>
            <person name="Qiu Y."/>
        </authorList>
    </citation>
    <scope>NUCLEOTIDE SEQUENCE [LARGE SCALE GENOMIC DNA]</scope>
    <source>
        <strain evidence="3">F231</strain>
    </source>
</reference>
<protein>
    <recommendedName>
        <fullName evidence="2">Senescence domain-containing protein</fullName>
    </recommendedName>
</protein>
<comment type="caution">
    <text evidence="3">The sequence shown here is derived from an EMBL/GenBank/DDBJ whole genome shotgun (WGS) entry which is preliminary data.</text>
</comment>
<evidence type="ECO:0000256" key="1">
    <source>
        <dbReference type="SAM" id="MobiDB-lite"/>
    </source>
</evidence>
<dbReference type="AlphaFoldDB" id="A0AAN7LCI7"/>
<dbReference type="InterPro" id="IPR009686">
    <property type="entry name" value="Senescence/spartin_C"/>
</dbReference>
<dbReference type="SUPFAM" id="SSF75217">
    <property type="entry name" value="alpha/beta knot"/>
    <property type="match status" value="1"/>
</dbReference>
<proteinExistence type="predicted"/>
<evidence type="ECO:0000259" key="2">
    <source>
        <dbReference type="Pfam" id="PF06911"/>
    </source>
</evidence>
<dbReference type="InterPro" id="IPR029028">
    <property type="entry name" value="Alpha/beta_knot_MTases"/>
</dbReference>
<organism evidence="3 4">
    <name type="scientific">Trapa natans</name>
    <name type="common">Water chestnut</name>
    <dbReference type="NCBI Taxonomy" id="22666"/>
    <lineage>
        <taxon>Eukaryota</taxon>
        <taxon>Viridiplantae</taxon>
        <taxon>Streptophyta</taxon>
        <taxon>Embryophyta</taxon>
        <taxon>Tracheophyta</taxon>
        <taxon>Spermatophyta</taxon>
        <taxon>Magnoliopsida</taxon>
        <taxon>eudicotyledons</taxon>
        <taxon>Gunneridae</taxon>
        <taxon>Pentapetalae</taxon>
        <taxon>rosids</taxon>
        <taxon>malvids</taxon>
        <taxon>Myrtales</taxon>
        <taxon>Lythraceae</taxon>
        <taxon>Trapa</taxon>
    </lineage>
</organism>
<dbReference type="GO" id="GO:0005886">
    <property type="term" value="C:plasma membrane"/>
    <property type="evidence" value="ECO:0007669"/>
    <property type="project" value="TreeGrafter"/>
</dbReference>